<gene>
    <name evidence="1" type="ORF">CSSPJE1EN1_LOCUS24375</name>
</gene>
<keyword evidence="2" id="KW-1185">Reference proteome</keyword>
<organism evidence="1 2">
    <name type="scientific">Sphagnum jensenii</name>
    <dbReference type="NCBI Taxonomy" id="128206"/>
    <lineage>
        <taxon>Eukaryota</taxon>
        <taxon>Viridiplantae</taxon>
        <taxon>Streptophyta</taxon>
        <taxon>Embryophyta</taxon>
        <taxon>Bryophyta</taxon>
        <taxon>Sphagnophytina</taxon>
        <taxon>Sphagnopsida</taxon>
        <taxon>Sphagnales</taxon>
        <taxon>Sphagnaceae</taxon>
        <taxon>Sphagnum</taxon>
    </lineage>
</organism>
<name>A0ABP0XJQ7_9BRYO</name>
<dbReference type="EMBL" id="OZ020104">
    <property type="protein sequence ID" value="CAK9278897.1"/>
    <property type="molecule type" value="Genomic_DNA"/>
</dbReference>
<dbReference type="Gene3D" id="3.80.10.10">
    <property type="entry name" value="Ribonuclease Inhibitor"/>
    <property type="match status" value="1"/>
</dbReference>
<dbReference type="InterPro" id="IPR032675">
    <property type="entry name" value="LRR_dom_sf"/>
</dbReference>
<dbReference type="SUPFAM" id="SSF52047">
    <property type="entry name" value="RNI-like"/>
    <property type="match status" value="1"/>
</dbReference>
<dbReference type="PANTHER" id="PTHR47679:SF1">
    <property type="entry name" value="PROTEIN TORNADO 1"/>
    <property type="match status" value="1"/>
</dbReference>
<reference evidence="1" key="1">
    <citation type="submission" date="2024-02" db="EMBL/GenBank/DDBJ databases">
        <authorList>
            <consortium name="ELIXIR-Norway"/>
            <consortium name="Elixir Norway"/>
        </authorList>
    </citation>
    <scope>NUCLEOTIDE SEQUENCE</scope>
</reference>
<protein>
    <submittedName>
        <fullName evidence="1">Uncharacterized protein</fullName>
    </submittedName>
</protein>
<accession>A0ABP0XJQ7</accession>
<evidence type="ECO:0000313" key="2">
    <source>
        <dbReference type="Proteomes" id="UP001497444"/>
    </source>
</evidence>
<dbReference type="PANTHER" id="PTHR47679">
    <property type="entry name" value="PROTEIN TORNADO 1"/>
    <property type="match status" value="1"/>
</dbReference>
<proteinExistence type="predicted"/>
<dbReference type="Proteomes" id="UP001497444">
    <property type="component" value="Chromosome 9"/>
</dbReference>
<sequence length="359" mass="39951">MADASDTDAVQEASKILASSNVVVKSLSFVDRFRDQLRLEMTYHQCRANSNNNRLEEPEVEGDVQRRWSLSRVDCLKELVPAIVKSTNLKALSWSFRTCDDPDVVEPLLQGLYTNHTIVKASFDVSTHDVVDKIVVMLCHNTSLKSFILGGFHNLPISGFGKALGINHTLENLSFHRVNHLRLTELDLEELVQPLIMDENGNQANSTLTSLLFSGFSFVSSFAVSIAAMLRRNSSIKSLFLWSSLEIESDARELIQSLANNHSLETLDLSWCHGVKGTVFPTIMDVLLLNFTLKDIELHGTPLLEKGKDVAINKQLKKNAVSRKLHLMELELAKPTSARVIFCGNPYAGMSLISMGPIT</sequence>
<evidence type="ECO:0000313" key="1">
    <source>
        <dbReference type="EMBL" id="CAK9278897.1"/>
    </source>
</evidence>